<evidence type="ECO:0000313" key="5">
    <source>
        <dbReference type="Proteomes" id="UP001385951"/>
    </source>
</evidence>
<keyword evidence="1 2" id="KW-0732">Signal</keyword>
<dbReference type="Pfam" id="PF10342">
    <property type="entry name" value="Kre9_KNH"/>
    <property type="match status" value="1"/>
</dbReference>
<dbReference type="Proteomes" id="UP001385951">
    <property type="component" value="Unassembled WGS sequence"/>
</dbReference>
<feature type="chain" id="PRO_5044024417" description="Yeast cell wall synthesis Kre9/Knh1-like N-terminal domain-containing protein" evidence="2">
    <location>
        <begin position="26"/>
        <end position="232"/>
    </location>
</feature>
<feature type="domain" description="Yeast cell wall synthesis Kre9/Knh1-like N-terminal" evidence="3">
    <location>
        <begin position="138"/>
        <end position="231"/>
    </location>
</feature>
<dbReference type="InterPro" id="IPR018466">
    <property type="entry name" value="Kre9/Knh1-like_N"/>
</dbReference>
<dbReference type="AlphaFoldDB" id="A0AAW0GJN6"/>
<organism evidence="4 5">
    <name type="scientific">Cerrena zonata</name>
    <dbReference type="NCBI Taxonomy" id="2478898"/>
    <lineage>
        <taxon>Eukaryota</taxon>
        <taxon>Fungi</taxon>
        <taxon>Dikarya</taxon>
        <taxon>Basidiomycota</taxon>
        <taxon>Agaricomycotina</taxon>
        <taxon>Agaricomycetes</taxon>
        <taxon>Polyporales</taxon>
        <taxon>Cerrenaceae</taxon>
        <taxon>Cerrena</taxon>
    </lineage>
</organism>
<protein>
    <recommendedName>
        <fullName evidence="3">Yeast cell wall synthesis Kre9/Knh1-like N-terminal domain-containing protein</fullName>
    </recommendedName>
</protein>
<evidence type="ECO:0000256" key="2">
    <source>
        <dbReference type="SAM" id="SignalP"/>
    </source>
</evidence>
<name>A0AAW0GJN6_9APHY</name>
<feature type="signal peptide" evidence="2">
    <location>
        <begin position="1"/>
        <end position="25"/>
    </location>
</feature>
<proteinExistence type="predicted"/>
<sequence>MQKSRSLTRLLAYGLLGLQITRTSATYTPTSSDDTQLEKKDNLLSSLVDPSLLASFFGGPADVSEKLEMVENMLNEAGLSDILNKTAVYDVLSTGSELSKAVLNETAILNPLLDGTGLTPELDGILQSRDVYSPKIIQPNGRTVWIAGTTVTVKWDTSNAPKKITNKEGMIVLGYIDDGTSEHLDYKHPLADKFDIMQGSMDVQVPDVEPRDDYIIVLFGDSGNKSPQFTIN</sequence>
<evidence type="ECO:0000256" key="1">
    <source>
        <dbReference type="ARBA" id="ARBA00022729"/>
    </source>
</evidence>
<evidence type="ECO:0000313" key="4">
    <source>
        <dbReference type="EMBL" id="KAK7692876.1"/>
    </source>
</evidence>
<keyword evidence="5" id="KW-1185">Reference proteome</keyword>
<comment type="caution">
    <text evidence="4">The sequence shown here is derived from an EMBL/GenBank/DDBJ whole genome shotgun (WGS) entry which is preliminary data.</text>
</comment>
<accession>A0AAW0GJN6</accession>
<dbReference type="EMBL" id="JASBNA010000004">
    <property type="protein sequence ID" value="KAK7692876.1"/>
    <property type="molecule type" value="Genomic_DNA"/>
</dbReference>
<evidence type="ECO:0000259" key="3">
    <source>
        <dbReference type="Pfam" id="PF10342"/>
    </source>
</evidence>
<reference evidence="4 5" key="1">
    <citation type="submission" date="2022-09" db="EMBL/GenBank/DDBJ databases">
        <authorList>
            <person name="Palmer J.M."/>
        </authorList>
    </citation>
    <scope>NUCLEOTIDE SEQUENCE [LARGE SCALE GENOMIC DNA]</scope>
    <source>
        <strain evidence="4 5">DSM 7382</strain>
    </source>
</reference>
<gene>
    <name evidence="4" type="ORF">QCA50_004511</name>
</gene>